<feature type="signal peptide" evidence="1">
    <location>
        <begin position="1"/>
        <end position="21"/>
    </location>
</feature>
<evidence type="ECO:0000256" key="1">
    <source>
        <dbReference type="SAM" id="SignalP"/>
    </source>
</evidence>
<reference evidence="2 3" key="1">
    <citation type="submission" date="2017-11" db="EMBL/GenBank/DDBJ databases">
        <title>Genomic Encyclopedia of Type Strains, Phase III (KMG-III): the genomes of soil and plant-associated and newly described type strains.</title>
        <authorList>
            <person name="Whitman W."/>
        </authorList>
    </citation>
    <scope>NUCLEOTIDE SEQUENCE [LARGE SCALE GENOMIC DNA]</scope>
    <source>
        <strain evidence="2 3">CGMCC 1.12274</strain>
    </source>
</reference>
<accession>A0A2N0I2C9</accession>
<dbReference type="Proteomes" id="UP000232587">
    <property type="component" value="Unassembled WGS sequence"/>
</dbReference>
<keyword evidence="1" id="KW-0732">Signal</keyword>
<evidence type="ECO:0000313" key="2">
    <source>
        <dbReference type="EMBL" id="PKB25327.1"/>
    </source>
</evidence>
<comment type="caution">
    <text evidence="2">The sequence shown here is derived from an EMBL/GenBank/DDBJ whole genome shotgun (WGS) entry which is preliminary data.</text>
</comment>
<dbReference type="RefSeq" id="WP_408635193.1">
    <property type="nucleotide sequence ID" value="NZ_PHUF01000002.1"/>
</dbReference>
<sequence>MKGPPLLIAFFLGCVVSAAPAAARDYGQQGTVWPVIEPDLLQQIHARLQHLEATGETARLNEELKRRTIARVNRPVPVAGITSASETRSWRFDPTITVERDLADDKGRIIIAAGTRVNPLDTVPLRSPLVFLDGDDPAQLAWAALRFGPARAKLILVRGAPLELMKARQRRFYFDQGGTLVKHFGIRAVPATVEQQGRVLIITEAPIKPQERSPS</sequence>
<dbReference type="InterPro" id="IPR014114">
    <property type="entry name" value="TraW"/>
</dbReference>
<protein>
    <submittedName>
        <fullName evidence="2">Conjugal transfer pilus assembly protein TraW</fullName>
    </submittedName>
</protein>
<keyword evidence="3" id="KW-1185">Reference proteome</keyword>
<dbReference type="NCBIfam" id="TIGR02743">
    <property type="entry name" value="TraW"/>
    <property type="match status" value="1"/>
</dbReference>
<gene>
    <name evidence="2" type="ORF">B0I00_0522</name>
</gene>
<proteinExistence type="predicted"/>
<evidence type="ECO:0000313" key="3">
    <source>
        <dbReference type="Proteomes" id="UP000232587"/>
    </source>
</evidence>
<dbReference type="EMBL" id="PHUF01000002">
    <property type="protein sequence ID" value="PKB25327.1"/>
    <property type="molecule type" value="Genomic_DNA"/>
</dbReference>
<organism evidence="2 3">
    <name type="scientific">Novosphingobium kunmingense</name>
    <dbReference type="NCBI Taxonomy" id="1211806"/>
    <lineage>
        <taxon>Bacteria</taxon>
        <taxon>Pseudomonadati</taxon>
        <taxon>Pseudomonadota</taxon>
        <taxon>Alphaproteobacteria</taxon>
        <taxon>Sphingomonadales</taxon>
        <taxon>Sphingomonadaceae</taxon>
        <taxon>Novosphingobium</taxon>
    </lineage>
</organism>
<feature type="chain" id="PRO_5014702918" evidence="1">
    <location>
        <begin position="22"/>
        <end position="215"/>
    </location>
</feature>
<dbReference type="AlphaFoldDB" id="A0A2N0I2C9"/>
<name>A0A2N0I2C9_9SPHN</name>